<sequence>MDQTAELAELEATGRFPLLFNATEPPDLQATSEFGLARLLDGLAPLFD</sequence>
<organism evidence="1 2">
    <name type="scientific">Actinoalloteichus hymeniacidonis</name>
    <dbReference type="NCBI Taxonomy" id="340345"/>
    <lineage>
        <taxon>Bacteria</taxon>
        <taxon>Bacillati</taxon>
        <taxon>Actinomycetota</taxon>
        <taxon>Actinomycetes</taxon>
        <taxon>Pseudonocardiales</taxon>
        <taxon>Pseudonocardiaceae</taxon>
        <taxon>Actinoalloteichus</taxon>
    </lineage>
</organism>
<keyword evidence="2" id="KW-1185">Reference proteome</keyword>
<evidence type="ECO:0000313" key="1">
    <source>
        <dbReference type="EMBL" id="AOS63873.1"/>
    </source>
</evidence>
<proteinExistence type="predicted"/>
<accession>A0AAC9HR35</accession>
<name>A0AAC9HR35_9PSEU</name>
<reference evidence="2" key="1">
    <citation type="submission" date="2016-03" db="EMBL/GenBank/DDBJ databases">
        <title>Complete genome sequence of the type strain Actinoalloteichus hymeniacidonis DSM 45092.</title>
        <authorList>
            <person name="Schaffert L."/>
            <person name="Albersmeier A."/>
            <person name="Winkler A."/>
            <person name="Kalinowski J."/>
            <person name="Zotchev S."/>
            <person name="Ruckert C."/>
        </authorList>
    </citation>
    <scope>NUCLEOTIDE SEQUENCE [LARGE SCALE GENOMIC DNA]</scope>
    <source>
        <strain evidence="2">HPA177(T) (DSM 45092(T))</strain>
    </source>
</reference>
<dbReference type="RefSeq" id="WP_157421102.1">
    <property type="nucleotide sequence ID" value="NZ_CP014859.1"/>
</dbReference>
<dbReference type="Proteomes" id="UP000095210">
    <property type="component" value="Chromosome"/>
</dbReference>
<evidence type="ECO:0000313" key="2">
    <source>
        <dbReference type="Proteomes" id="UP000095210"/>
    </source>
</evidence>
<protein>
    <submittedName>
        <fullName evidence="1">Uncharacterized protein</fullName>
    </submittedName>
</protein>
<gene>
    <name evidence="1" type="ORF">TL08_15320</name>
</gene>
<dbReference type="EMBL" id="CP014859">
    <property type="protein sequence ID" value="AOS63873.1"/>
    <property type="molecule type" value="Genomic_DNA"/>
</dbReference>
<dbReference type="KEGG" id="ahm:TL08_15320"/>
<dbReference type="AlphaFoldDB" id="A0AAC9HR35"/>